<dbReference type="Pfam" id="PF03169">
    <property type="entry name" value="OPT"/>
    <property type="match status" value="1"/>
</dbReference>
<sequence>GFVSLSTEIWLRQVRPLAVGTMIVAAFYTLFKLRTSLFQGISRAVNDLQAAKSGGKQPNRLNLDLDFTKTGIAIVVLAVPLLGLYWYFSQSLPGALLLTVVMIVLGFLFAAVAGYLVGLLGSSNNPISGLTLSTLLISAILMVGIGVTGQAGVLAVLGVAGVVCCAAGIAGDMLQDLKVGHILGGTPWKMELAEIIGVTIAALVLIWPMIVLDRVYEIGSAELPAPQAGLMALMS</sequence>
<evidence type="ECO:0008006" key="8">
    <source>
        <dbReference type="Google" id="ProtNLM"/>
    </source>
</evidence>
<evidence type="ECO:0000256" key="3">
    <source>
        <dbReference type="ARBA" id="ARBA00022692"/>
    </source>
</evidence>
<feature type="transmembrane region" description="Helical" evidence="6">
    <location>
        <begin position="129"/>
        <end position="147"/>
    </location>
</feature>
<gene>
    <name evidence="7" type="ORF">METZ01_LOCUS496658</name>
</gene>
<evidence type="ECO:0000256" key="2">
    <source>
        <dbReference type="ARBA" id="ARBA00022448"/>
    </source>
</evidence>
<organism evidence="7">
    <name type="scientific">marine metagenome</name>
    <dbReference type="NCBI Taxonomy" id="408172"/>
    <lineage>
        <taxon>unclassified sequences</taxon>
        <taxon>metagenomes</taxon>
        <taxon>ecological metagenomes</taxon>
    </lineage>
</organism>
<proteinExistence type="predicted"/>
<keyword evidence="3 6" id="KW-0812">Transmembrane</keyword>
<dbReference type="PANTHER" id="PTHR31645:SF0">
    <property type="entry name" value="OLIGOPEPTIDE TRANSPORTER YGL114W-RELATED"/>
    <property type="match status" value="1"/>
</dbReference>
<evidence type="ECO:0000256" key="6">
    <source>
        <dbReference type="SAM" id="Phobius"/>
    </source>
</evidence>
<feature type="transmembrane region" description="Helical" evidence="6">
    <location>
        <begin position="153"/>
        <end position="171"/>
    </location>
</feature>
<dbReference type="GO" id="GO:0016020">
    <property type="term" value="C:membrane"/>
    <property type="evidence" value="ECO:0007669"/>
    <property type="project" value="UniProtKB-SubCell"/>
</dbReference>
<accession>A0A383DHK4</accession>
<dbReference type="InterPro" id="IPR004813">
    <property type="entry name" value="OPT"/>
</dbReference>
<keyword evidence="2" id="KW-0813">Transport</keyword>
<dbReference type="InterPro" id="IPR045035">
    <property type="entry name" value="YSL-like"/>
</dbReference>
<dbReference type="AlphaFoldDB" id="A0A383DHK4"/>
<name>A0A383DHK4_9ZZZZ</name>
<keyword evidence="5 6" id="KW-0472">Membrane</keyword>
<feature type="transmembrane region" description="Helical" evidence="6">
    <location>
        <begin position="70"/>
        <end position="88"/>
    </location>
</feature>
<feature type="transmembrane region" description="Helical" evidence="6">
    <location>
        <begin position="94"/>
        <end position="117"/>
    </location>
</feature>
<reference evidence="7" key="1">
    <citation type="submission" date="2018-05" db="EMBL/GenBank/DDBJ databases">
        <authorList>
            <person name="Lanie J.A."/>
            <person name="Ng W.-L."/>
            <person name="Kazmierczak K.M."/>
            <person name="Andrzejewski T.M."/>
            <person name="Davidsen T.M."/>
            <person name="Wayne K.J."/>
            <person name="Tettelin H."/>
            <person name="Glass J.I."/>
            <person name="Rusch D."/>
            <person name="Podicherti R."/>
            <person name="Tsui H.-C.T."/>
            <person name="Winkler M.E."/>
        </authorList>
    </citation>
    <scope>NUCLEOTIDE SEQUENCE</scope>
</reference>
<keyword evidence="4 6" id="KW-1133">Transmembrane helix</keyword>
<feature type="non-terminal residue" evidence="7">
    <location>
        <position position="1"/>
    </location>
</feature>
<evidence type="ECO:0000313" key="7">
    <source>
        <dbReference type="EMBL" id="SVE43804.1"/>
    </source>
</evidence>
<evidence type="ECO:0000256" key="1">
    <source>
        <dbReference type="ARBA" id="ARBA00004141"/>
    </source>
</evidence>
<feature type="transmembrane region" description="Helical" evidence="6">
    <location>
        <begin position="192"/>
        <end position="210"/>
    </location>
</feature>
<evidence type="ECO:0000256" key="4">
    <source>
        <dbReference type="ARBA" id="ARBA00022989"/>
    </source>
</evidence>
<protein>
    <recommendedName>
        <fullName evidence="8">Oligopeptide transporter, OPT family</fullName>
    </recommendedName>
</protein>
<feature type="transmembrane region" description="Helical" evidence="6">
    <location>
        <begin position="14"/>
        <end position="31"/>
    </location>
</feature>
<dbReference type="EMBL" id="UINC01217274">
    <property type="protein sequence ID" value="SVE43804.1"/>
    <property type="molecule type" value="Genomic_DNA"/>
</dbReference>
<dbReference type="PANTHER" id="PTHR31645">
    <property type="entry name" value="OLIGOPEPTIDE TRANSPORTER YGL114W-RELATED"/>
    <property type="match status" value="1"/>
</dbReference>
<comment type="subcellular location">
    <subcellularLocation>
        <location evidence="1">Membrane</location>
        <topology evidence="1">Multi-pass membrane protein</topology>
    </subcellularLocation>
</comment>
<evidence type="ECO:0000256" key="5">
    <source>
        <dbReference type="ARBA" id="ARBA00023136"/>
    </source>
</evidence>
<dbReference type="GO" id="GO:0035673">
    <property type="term" value="F:oligopeptide transmembrane transporter activity"/>
    <property type="evidence" value="ECO:0007669"/>
    <property type="project" value="InterPro"/>
</dbReference>
<feature type="non-terminal residue" evidence="7">
    <location>
        <position position="235"/>
    </location>
</feature>